<evidence type="ECO:0000313" key="7">
    <source>
        <dbReference type="Proteomes" id="UP000308197"/>
    </source>
</evidence>
<dbReference type="Proteomes" id="UP000308197">
    <property type="component" value="Unassembled WGS sequence"/>
</dbReference>
<dbReference type="InterPro" id="IPR002099">
    <property type="entry name" value="MutL/Mlh/PMS"/>
</dbReference>
<dbReference type="InterPro" id="IPR013507">
    <property type="entry name" value="DNA_mismatch_S5_2-like"/>
</dbReference>
<dbReference type="EMBL" id="ML211253">
    <property type="protein sequence ID" value="TFK85447.1"/>
    <property type="molecule type" value="Genomic_DNA"/>
</dbReference>
<dbReference type="InterPro" id="IPR042121">
    <property type="entry name" value="MutL_C_regsub"/>
</dbReference>
<keyword evidence="2" id="KW-0227">DNA damage</keyword>
<dbReference type="InterPro" id="IPR042120">
    <property type="entry name" value="MutL_C_dimsub"/>
</dbReference>
<dbReference type="CDD" id="cd00782">
    <property type="entry name" value="MutL_Trans"/>
    <property type="match status" value="1"/>
</dbReference>
<feature type="domain" description="MutL C-terminal dimerisation" evidence="4">
    <location>
        <begin position="605"/>
        <end position="839"/>
    </location>
</feature>
<sequence>MNVAGPSQSAYIAPLPSSTRSKLRSTQILTSLPQLVSELVQNSLDAGARTIDVSLDPEEWECWVRDDGAGIPRDGLALLAGGAETGRYGTSKAYTPASLNEVTTFGFRGEALASVADLCCLEVCSRTKHSSENWSVILKGGQTLYTGPSIRWRRESPGTVVSVRDVFYNLPIRRRSHPSAARTVDLVRREIETFALVFPDVCFSLETSKKGQNGVHVRSKARVLTVPKTQSTLKAFRHLYGKALASHVEEIDESHDDMRIEGFISLEGAHSKSYQFLYVNRHPLDACELYRSIDSIFARSSFSKHVRFLLTIATRTHTQVSLDHRRSPRKTEKKPVYVLNITIPPQHVDNCIEPSKASVHLQNSASVIDFLSSVVEAVLVRHNFLLPRPDRLVHEHTTPSPRKRRKKNAGDVPHPDPHMNRSLSQPAFGLSGPSTRTQEGCAPWVGSSSLPPAREIGVIVGGTQDASEILWTDPATRETFIIDARTGNSYPQFAPAAPIQHDTSAQPATRARRSLGILGSGAAREPPVWMTEALRANEAYKLTETQIPAVTVPTENARHACDHGHTRPHARLFDRSTNDERHPFTPWDAPQLTRFSREDLRKAHVLGQVDRKFVACIMQPSRSLVPDTSGGGVDWPDIGGRVLVLVDQHAADERIRVERFLRDVCEGFLSYRGRPASAGRREGAPDARGGGVRTRTVDPPANVLLTKVEAERIALSQDVREAFAKWGVALAGAAVPPGPVRAVERGTDEAAYVQVSVTAVPEVVADKLLSGDELRDLVKGYLGKLETDGVEGVLQATGSKLGPADEGGWQKALRWCPQELVNLINSKACRGAIMFNDMLTMEQCKSLISRLSETALPFQCAHGRPSLVPLLDTGGAGCSNDSRLGLDWNAFMRASV</sequence>
<dbReference type="PROSITE" id="PS00058">
    <property type="entry name" value="DNA_MISMATCH_REPAIR_1"/>
    <property type="match status" value="1"/>
</dbReference>
<dbReference type="SMART" id="SM00853">
    <property type="entry name" value="MutL_C"/>
    <property type="match status" value="1"/>
</dbReference>
<feature type="domain" description="DNA mismatch repair protein S5" evidence="5">
    <location>
        <begin position="236"/>
        <end position="380"/>
    </location>
</feature>
<dbReference type="InterPro" id="IPR036890">
    <property type="entry name" value="HATPase_C_sf"/>
</dbReference>
<dbReference type="GO" id="GO:0030983">
    <property type="term" value="F:mismatched DNA binding"/>
    <property type="evidence" value="ECO:0007669"/>
    <property type="project" value="InterPro"/>
</dbReference>
<reference evidence="6 7" key="1">
    <citation type="journal article" date="2019" name="Nat. Ecol. Evol.">
        <title>Megaphylogeny resolves global patterns of mushroom evolution.</title>
        <authorList>
            <person name="Varga T."/>
            <person name="Krizsan K."/>
            <person name="Foldi C."/>
            <person name="Dima B."/>
            <person name="Sanchez-Garcia M."/>
            <person name="Sanchez-Ramirez S."/>
            <person name="Szollosi G.J."/>
            <person name="Szarkandi J.G."/>
            <person name="Papp V."/>
            <person name="Albert L."/>
            <person name="Andreopoulos W."/>
            <person name="Angelini C."/>
            <person name="Antonin V."/>
            <person name="Barry K.W."/>
            <person name="Bougher N.L."/>
            <person name="Buchanan P."/>
            <person name="Buyck B."/>
            <person name="Bense V."/>
            <person name="Catcheside P."/>
            <person name="Chovatia M."/>
            <person name="Cooper J."/>
            <person name="Damon W."/>
            <person name="Desjardin D."/>
            <person name="Finy P."/>
            <person name="Geml J."/>
            <person name="Haridas S."/>
            <person name="Hughes K."/>
            <person name="Justo A."/>
            <person name="Karasinski D."/>
            <person name="Kautmanova I."/>
            <person name="Kiss B."/>
            <person name="Kocsube S."/>
            <person name="Kotiranta H."/>
            <person name="LaButti K.M."/>
            <person name="Lechner B.E."/>
            <person name="Liimatainen K."/>
            <person name="Lipzen A."/>
            <person name="Lukacs Z."/>
            <person name="Mihaltcheva S."/>
            <person name="Morgado L.N."/>
            <person name="Niskanen T."/>
            <person name="Noordeloos M.E."/>
            <person name="Ohm R.A."/>
            <person name="Ortiz-Santana B."/>
            <person name="Ovrebo C."/>
            <person name="Racz N."/>
            <person name="Riley R."/>
            <person name="Savchenko A."/>
            <person name="Shiryaev A."/>
            <person name="Soop K."/>
            <person name="Spirin V."/>
            <person name="Szebenyi C."/>
            <person name="Tomsovsky M."/>
            <person name="Tulloss R.E."/>
            <person name="Uehling J."/>
            <person name="Grigoriev I.V."/>
            <person name="Vagvolgyi C."/>
            <person name="Papp T."/>
            <person name="Martin F.M."/>
            <person name="Miettinen O."/>
            <person name="Hibbett D.S."/>
            <person name="Nagy L.G."/>
        </authorList>
    </citation>
    <scope>NUCLEOTIDE SEQUENCE [LARGE SCALE GENOMIC DNA]</scope>
    <source>
        <strain evidence="6 7">HHB13444</strain>
    </source>
</reference>
<dbReference type="SUPFAM" id="SSF118116">
    <property type="entry name" value="DNA mismatch repair protein MutL"/>
    <property type="match status" value="1"/>
</dbReference>
<dbReference type="SMART" id="SM01340">
    <property type="entry name" value="DNA_mis_repair"/>
    <property type="match status" value="1"/>
</dbReference>
<protein>
    <recommendedName>
        <fullName evidence="8">MutL C-terminal dimerisation domain-containing protein</fullName>
    </recommendedName>
</protein>
<dbReference type="Gene3D" id="3.30.1370.100">
    <property type="entry name" value="MutL, C-terminal domain, regulatory subdomain"/>
    <property type="match status" value="1"/>
</dbReference>
<evidence type="ECO:0000259" key="4">
    <source>
        <dbReference type="SMART" id="SM00853"/>
    </source>
</evidence>
<dbReference type="Gene3D" id="3.30.565.10">
    <property type="entry name" value="Histidine kinase-like ATPase, C-terminal domain"/>
    <property type="match status" value="1"/>
</dbReference>
<dbReference type="InterPro" id="IPR014721">
    <property type="entry name" value="Ribsml_uS5_D2-typ_fold_subgr"/>
</dbReference>
<dbReference type="InterPro" id="IPR014790">
    <property type="entry name" value="MutL_C"/>
</dbReference>
<dbReference type="SUPFAM" id="SSF54211">
    <property type="entry name" value="Ribosomal protein S5 domain 2-like"/>
    <property type="match status" value="1"/>
</dbReference>
<organism evidence="6 7">
    <name type="scientific">Polyporus arcularius HHB13444</name>
    <dbReference type="NCBI Taxonomy" id="1314778"/>
    <lineage>
        <taxon>Eukaryota</taxon>
        <taxon>Fungi</taxon>
        <taxon>Dikarya</taxon>
        <taxon>Basidiomycota</taxon>
        <taxon>Agaricomycotina</taxon>
        <taxon>Agaricomycetes</taxon>
        <taxon>Polyporales</taxon>
        <taxon>Polyporaceae</taxon>
        <taxon>Polyporus</taxon>
    </lineage>
</organism>
<accession>A0A5C3P957</accession>
<dbReference type="PANTHER" id="PTHR10073">
    <property type="entry name" value="DNA MISMATCH REPAIR PROTEIN MLH, PMS, MUTL"/>
    <property type="match status" value="1"/>
</dbReference>
<dbReference type="GO" id="GO:0016887">
    <property type="term" value="F:ATP hydrolysis activity"/>
    <property type="evidence" value="ECO:0007669"/>
    <property type="project" value="InterPro"/>
</dbReference>
<dbReference type="GO" id="GO:0140664">
    <property type="term" value="F:ATP-dependent DNA damage sensor activity"/>
    <property type="evidence" value="ECO:0007669"/>
    <property type="project" value="InterPro"/>
</dbReference>
<evidence type="ECO:0000259" key="5">
    <source>
        <dbReference type="SMART" id="SM01340"/>
    </source>
</evidence>
<name>A0A5C3P957_9APHY</name>
<dbReference type="AlphaFoldDB" id="A0A5C3P957"/>
<keyword evidence="7" id="KW-1185">Reference proteome</keyword>
<comment type="similarity">
    <text evidence="1">Belongs to the DNA mismatch repair MutL/HexB family.</text>
</comment>
<dbReference type="GO" id="GO:0032300">
    <property type="term" value="C:mismatch repair complex"/>
    <property type="evidence" value="ECO:0007669"/>
    <property type="project" value="InterPro"/>
</dbReference>
<dbReference type="InterPro" id="IPR014762">
    <property type="entry name" value="DNA_mismatch_repair_CS"/>
</dbReference>
<dbReference type="GO" id="GO:0061982">
    <property type="term" value="P:meiosis I cell cycle process"/>
    <property type="evidence" value="ECO:0007669"/>
    <property type="project" value="UniProtKB-ARBA"/>
</dbReference>
<evidence type="ECO:0000256" key="3">
    <source>
        <dbReference type="SAM" id="MobiDB-lite"/>
    </source>
</evidence>
<dbReference type="InParanoid" id="A0A5C3P957"/>
<dbReference type="Pfam" id="PF01119">
    <property type="entry name" value="DNA_mis_repair"/>
    <property type="match status" value="1"/>
</dbReference>
<evidence type="ECO:0000313" key="6">
    <source>
        <dbReference type="EMBL" id="TFK85447.1"/>
    </source>
</evidence>
<evidence type="ECO:0008006" key="8">
    <source>
        <dbReference type="Google" id="ProtNLM"/>
    </source>
</evidence>
<feature type="region of interest" description="Disordered" evidence="3">
    <location>
        <begin position="675"/>
        <end position="695"/>
    </location>
</feature>
<dbReference type="Gene3D" id="3.30.1540.20">
    <property type="entry name" value="MutL, C-terminal domain, dimerisation subdomain"/>
    <property type="match status" value="2"/>
</dbReference>
<proteinExistence type="inferred from homology"/>
<dbReference type="NCBIfam" id="TIGR00585">
    <property type="entry name" value="mutl"/>
    <property type="match status" value="1"/>
</dbReference>
<feature type="region of interest" description="Disordered" evidence="3">
    <location>
        <begin position="391"/>
        <end position="447"/>
    </location>
</feature>
<dbReference type="GO" id="GO:0006298">
    <property type="term" value="P:mismatch repair"/>
    <property type="evidence" value="ECO:0007669"/>
    <property type="project" value="InterPro"/>
</dbReference>
<gene>
    <name evidence="6" type="ORF">K466DRAFT_494735</name>
</gene>
<evidence type="ECO:0000256" key="2">
    <source>
        <dbReference type="ARBA" id="ARBA00022763"/>
    </source>
</evidence>
<dbReference type="InterPro" id="IPR020568">
    <property type="entry name" value="Ribosomal_Su5_D2-typ_SF"/>
</dbReference>
<dbReference type="Gene3D" id="3.30.230.10">
    <property type="match status" value="1"/>
</dbReference>
<dbReference type="PANTHER" id="PTHR10073:SF47">
    <property type="entry name" value="DNA MISMATCH REPAIR PROTEIN MLH3"/>
    <property type="match status" value="1"/>
</dbReference>
<dbReference type="SUPFAM" id="SSF55874">
    <property type="entry name" value="ATPase domain of HSP90 chaperone/DNA topoisomerase II/histidine kinase"/>
    <property type="match status" value="1"/>
</dbReference>
<dbReference type="InterPro" id="IPR038973">
    <property type="entry name" value="MutL/Mlh/Pms-like"/>
</dbReference>
<dbReference type="GO" id="GO:0005524">
    <property type="term" value="F:ATP binding"/>
    <property type="evidence" value="ECO:0007669"/>
    <property type="project" value="InterPro"/>
</dbReference>
<dbReference type="Pfam" id="PF13589">
    <property type="entry name" value="HATPase_c_3"/>
    <property type="match status" value="1"/>
</dbReference>
<evidence type="ECO:0000256" key="1">
    <source>
        <dbReference type="ARBA" id="ARBA00006082"/>
    </source>
</evidence>
<dbReference type="STRING" id="1314778.A0A5C3P957"/>
<dbReference type="InterPro" id="IPR037198">
    <property type="entry name" value="MutL_C_sf"/>
</dbReference>